<dbReference type="Gene3D" id="3.10.20.810">
    <property type="entry name" value="Phosphoribosyl-AMP cyclohydrolase"/>
    <property type="match status" value="1"/>
</dbReference>
<dbReference type="Gene3D" id="1.10.287.1080">
    <property type="entry name" value="MazG-like"/>
    <property type="match status" value="1"/>
</dbReference>
<gene>
    <name evidence="9" type="primary">hisI</name>
    <name evidence="8" type="synonym">hisE</name>
    <name evidence="9" type="ORF">NIES46_22100</name>
</gene>
<dbReference type="Pfam" id="PF01503">
    <property type="entry name" value="PRA-PH"/>
    <property type="match status" value="1"/>
</dbReference>
<dbReference type="EC" id="3.6.1.31" evidence="8"/>
<dbReference type="RefSeq" id="WP_081471178.1">
    <property type="nucleotide sequence ID" value="NZ_BIMW01000090.1"/>
</dbReference>
<dbReference type="InterPro" id="IPR038019">
    <property type="entry name" value="PRib_AMP_CycHydrolase_sf"/>
</dbReference>
<evidence type="ECO:0000256" key="4">
    <source>
        <dbReference type="ARBA" id="ARBA00022741"/>
    </source>
</evidence>
<name>A0A5M3T5K1_LIMPL</name>
<comment type="catalytic activity">
    <reaction evidence="1 8">
        <text>1-(5-phospho-beta-D-ribosyl)-ATP + H2O = 1-(5-phospho-beta-D-ribosyl)-5'-AMP + diphosphate + H(+)</text>
        <dbReference type="Rhea" id="RHEA:22828"/>
        <dbReference type="ChEBI" id="CHEBI:15377"/>
        <dbReference type="ChEBI" id="CHEBI:15378"/>
        <dbReference type="ChEBI" id="CHEBI:33019"/>
        <dbReference type="ChEBI" id="CHEBI:59457"/>
        <dbReference type="ChEBI" id="CHEBI:73183"/>
        <dbReference type="EC" id="3.6.1.31"/>
    </reaction>
</comment>
<evidence type="ECO:0000256" key="5">
    <source>
        <dbReference type="ARBA" id="ARBA00022801"/>
    </source>
</evidence>
<dbReference type="SUPFAM" id="SSF101386">
    <property type="entry name" value="all-alpha NTP pyrophosphatases"/>
    <property type="match status" value="1"/>
</dbReference>
<dbReference type="CDD" id="cd11534">
    <property type="entry name" value="NTP-PPase_HisIE_like"/>
    <property type="match status" value="1"/>
</dbReference>
<dbReference type="NCBIfam" id="TIGR03188">
    <property type="entry name" value="histidine_hisI"/>
    <property type="match status" value="1"/>
</dbReference>
<evidence type="ECO:0000256" key="8">
    <source>
        <dbReference type="HAMAP-Rule" id="MF_01020"/>
    </source>
</evidence>
<dbReference type="PANTHER" id="PTHR42945">
    <property type="entry name" value="HISTIDINE BIOSYNTHESIS BIFUNCTIONAL PROTEIN"/>
    <property type="match status" value="1"/>
</dbReference>
<evidence type="ECO:0000313" key="9">
    <source>
        <dbReference type="EMBL" id="GCE94157.1"/>
    </source>
</evidence>
<comment type="pathway">
    <text evidence="2 8">Amino-acid biosynthesis; L-histidine biosynthesis; L-histidine from 5-phospho-alpha-D-ribose 1-diphosphate: step 2/9.</text>
</comment>
<dbReference type="GeneID" id="301683062"/>
<evidence type="ECO:0000256" key="2">
    <source>
        <dbReference type="ARBA" id="ARBA00005204"/>
    </source>
</evidence>
<dbReference type="PANTHER" id="PTHR42945:SF1">
    <property type="entry name" value="HISTIDINE BIOSYNTHESIS BIFUNCTIONAL PROTEIN HIS7"/>
    <property type="match status" value="1"/>
</dbReference>
<dbReference type="EMBL" id="BIMW01000090">
    <property type="protein sequence ID" value="GCE94157.1"/>
    <property type="molecule type" value="Genomic_DNA"/>
</dbReference>
<dbReference type="SUPFAM" id="SSF141734">
    <property type="entry name" value="HisI-like"/>
    <property type="match status" value="1"/>
</dbReference>
<dbReference type="InterPro" id="IPR021130">
    <property type="entry name" value="PRib-ATP_PPHydrolase-like"/>
</dbReference>
<organism evidence="9 10">
    <name type="scientific">Limnospira platensis NIES-46</name>
    <dbReference type="NCBI Taxonomy" id="1236695"/>
    <lineage>
        <taxon>Bacteria</taxon>
        <taxon>Bacillati</taxon>
        <taxon>Cyanobacteriota</taxon>
        <taxon>Cyanophyceae</taxon>
        <taxon>Oscillatoriophycideae</taxon>
        <taxon>Oscillatoriales</taxon>
        <taxon>Sirenicapillariaceae</taxon>
        <taxon>Limnospira</taxon>
    </lineage>
</organism>
<keyword evidence="5 8" id="KW-0378">Hydrolase</keyword>
<accession>A0A5M3T5K1</accession>
<keyword evidence="3 8" id="KW-0028">Amino-acid biosynthesis</keyword>
<keyword evidence="6 8" id="KW-0067">ATP-binding</keyword>
<sequence>MTFSGVMAAGKPPELGNLIDIDKIRYDDQGLVAIAIQDILNGGILALGSMNREALQKTLVTQQLWWVQQSQIQLWHPDIMPESIRYDHQGNFLVAGVAHSPSQLNGSAGHTLAGLFQVICDRRDHPNSQSYTCKLFAGGDNKILKKIGEEAAEVVMACKDDEPQAIASEVADLFYHSLVALAYHQVDLRNVYEQLEARRQ</sequence>
<evidence type="ECO:0000256" key="3">
    <source>
        <dbReference type="ARBA" id="ARBA00022605"/>
    </source>
</evidence>
<keyword evidence="8" id="KW-0963">Cytoplasm</keyword>
<keyword evidence="4 8" id="KW-0547">Nucleotide-binding</keyword>
<proteinExistence type="inferred from homology"/>
<keyword evidence="10" id="KW-1185">Reference proteome</keyword>
<evidence type="ECO:0000313" key="10">
    <source>
        <dbReference type="Proteomes" id="UP000326169"/>
    </source>
</evidence>
<evidence type="ECO:0000256" key="6">
    <source>
        <dbReference type="ARBA" id="ARBA00022840"/>
    </source>
</evidence>
<evidence type="ECO:0000256" key="1">
    <source>
        <dbReference type="ARBA" id="ARBA00001460"/>
    </source>
</evidence>
<comment type="subcellular location">
    <subcellularLocation>
        <location evidence="8">Cytoplasm</location>
    </subcellularLocation>
</comment>
<comment type="similarity">
    <text evidence="8">Belongs to the PRA-PH family.</text>
</comment>
<comment type="caution">
    <text evidence="9">The sequence shown here is derived from an EMBL/GenBank/DDBJ whole genome shotgun (WGS) entry which is preliminary data.</text>
</comment>
<dbReference type="Proteomes" id="UP000326169">
    <property type="component" value="Unassembled WGS sequence"/>
</dbReference>
<reference evidence="9 10" key="1">
    <citation type="journal article" date="2019" name="J Genomics">
        <title>The Draft Genome of a Hydrogen-producing Cyanobacterium, Arthrospira platensis NIES-46.</title>
        <authorList>
            <person name="Suzuki S."/>
            <person name="Yamaguchi H."/>
            <person name="Kawachi M."/>
        </authorList>
    </citation>
    <scope>NUCLEOTIDE SEQUENCE [LARGE SCALE GENOMIC DNA]</scope>
    <source>
        <strain evidence="9 10">NIES-46</strain>
    </source>
</reference>
<protein>
    <recommendedName>
        <fullName evidence="8">Phosphoribosyl-ATP pyrophosphatase</fullName>
        <shortName evidence="8">PRA-PH</shortName>
        <ecNumber evidence="8">3.6.1.31</ecNumber>
    </recommendedName>
</protein>
<dbReference type="InterPro" id="IPR008179">
    <property type="entry name" value="HisE"/>
</dbReference>
<evidence type="ECO:0000256" key="7">
    <source>
        <dbReference type="ARBA" id="ARBA00023102"/>
    </source>
</evidence>
<keyword evidence="7 8" id="KW-0368">Histidine biosynthesis</keyword>
<dbReference type="HAMAP" id="MF_01020">
    <property type="entry name" value="HisE"/>
    <property type="match status" value="1"/>
</dbReference>